<proteinExistence type="predicted"/>
<feature type="compositionally biased region" description="Low complexity" evidence="1">
    <location>
        <begin position="402"/>
        <end position="430"/>
    </location>
</feature>
<dbReference type="SMART" id="SM00494">
    <property type="entry name" value="ChtBD2"/>
    <property type="match status" value="2"/>
</dbReference>
<feature type="compositionally biased region" description="Low complexity" evidence="1">
    <location>
        <begin position="305"/>
        <end position="315"/>
    </location>
</feature>
<dbReference type="EnsemblMetazoa" id="CPIJ009407-RA">
    <property type="protein sequence ID" value="CPIJ009407-PA"/>
    <property type="gene ID" value="CPIJ009407"/>
</dbReference>
<dbReference type="HOGENOM" id="CLU_498068_0_0_1"/>
<feature type="domain" description="Chitin-binding type-2" evidence="2">
    <location>
        <begin position="242"/>
        <end position="299"/>
    </location>
</feature>
<feature type="compositionally biased region" description="Pro residues" evidence="1">
    <location>
        <begin position="316"/>
        <end position="335"/>
    </location>
</feature>
<evidence type="ECO:0000313" key="3">
    <source>
        <dbReference type="EMBL" id="EDS32892.1"/>
    </source>
</evidence>
<dbReference type="PANTHER" id="PTHR48125:SF10">
    <property type="entry name" value="OS12G0136300 PROTEIN"/>
    <property type="match status" value="1"/>
</dbReference>
<dbReference type="InterPro" id="IPR002557">
    <property type="entry name" value="Chitin-bd_dom"/>
</dbReference>
<feature type="compositionally biased region" description="Pro residues" evidence="1">
    <location>
        <begin position="431"/>
        <end position="444"/>
    </location>
</feature>
<evidence type="ECO:0000313" key="5">
    <source>
        <dbReference type="Proteomes" id="UP000002320"/>
    </source>
</evidence>
<dbReference type="OMA" id="QWIRREY"/>
<reference evidence="4" key="2">
    <citation type="submission" date="2020-05" db="UniProtKB">
        <authorList>
            <consortium name="EnsemblMetazoa"/>
        </authorList>
    </citation>
    <scope>IDENTIFICATION</scope>
    <source>
        <strain evidence="4">JHB</strain>
    </source>
</reference>
<dbReference type="PROSITE" id="PS50940">
    <property type="entry name" value="CHIT_BIND_II"/>
    <property type="match status" value="2"/>
</dbReference>
<evidence type="ECO:0000259" key="2">
    <source>
        <dbReference type="PROSITE" id="PS50940"/>
    </source>
</evidence>
<dbReference type="GO" id="GO:0008061">
    <property type="term" value="F:chitin binding"/>
    <property type="evidence" value="ECO:0007669"/>
    <property type="project" value="InterPro"/>
</dbReference>
<feature type="compositionally biased region" description="Pro residues" evidence="1">
    <location>
        <begin position="452"/>
        <end position="490"/>
    </location>
</feature>
<dbReference type="PRINTS" id="PR01218">
    <property type="entry name" value="PSTLEXTENSIN"/>
</dbReference>
<dbReference type="Proteomes" id="UP000002320">
    <property type="component" value="Unassembled WGS sequence"/>
</dbReference>
<gene>
    <name evidence="4" type="primary">6041784</name>
    <name evidence="3" type="ORF">CpipJ_CPIJ009407</name>
</gene>
<feature type="domain" description="Chitin-binding type-2" evidence="2">
    <location>
        <begin position="490"/>
        <end position="545"/>
    </location>
</feature>
<dbReference type="VEuPathDB" id="VectorBase:CQUJHB018217"/>
<dbReference type="eggNOG" id="ENOG502ST5P">
    <property type="taxonomic scope" value="Eukaryota"/>
</dbReference>
<evidence type="ECO:0000313" key="4">
    <source>
        <dbReference type="EnsemblMetazoa" id="CPIJ009407-PA"/>
    </source>
</evidence>
<dbReference type="GO" id="GO:0005576">
    <property type="term" value="C:extracellular region"/>
    <property type="evidence" value="ECO:0007669"/>
    <property type="project" value="InterPro"/>
</dbReference>
<protein>
    <recommendedName>
        <fullName evidence="2">Chitin-binding type-2 domain-containing protein</fullName>
    </recommendedName>
</protein>
<dbReference type="AlphaFoldDB" id="B0WQL7"/>
<dbReference type="SUPFAM" id="SSF57625">
    <property type="entry name" value="Invertebrate chitin-binding proteins"/>
    <property type="match status" value="2"/>
</dbReference>
<reference evidence="3" key="1">
    <citation type="submission" date="2007-03" db="EMBL/GenBank/DDBJ databases">
        <title>Annotation of Culex pipiens quinquefasciatus.</title>
        <authorList>
            <consortium name="The Broad Institute Genome Sequencing Platform"/>
            <person name="Atkinson P.W."/>
            <person name="Hemingway J."/>
            <person name="Christensen B.M."/>
            <person name="Higgs S."/>
            <person name="Kodira C."/>
            <person name="Hannick L."/>
            <person name="Megy K."/>
            <person name="O'Leary S."/>
            <person name="Pearson M."/>
            <person name="Haas B.J."/>
            <person name="Mauceli E."/>
            <person name="Wortman J.R."/>
            <person name="Lee N.H."/>
            <person name="Guigo R."/>
            <person name="Stanke M."/>
            <person name="Alvarado L."/>
            <person name="Amedeo P."/>
            <person name="Antoine C.H."/>
            <person name="Arensburger P."/>
            <person name="Bidwell S.L."/>
            <person name="Crawford M."/>
            <person name="Camaro F."/>
            <person name="Devon K."/>
            <person name="Engels R."/>
            <person name="Hammond M."/>
            <person name="Howarth C."/>
            <person name="Koehrsen M."/>
            <person name="Lawson D."/>
            <person name="Montgomery P."/>
            <person name="Nene V."/>
            <person name="Nusbaum C."/>
            <person name="Puiu D."/>
            <person name="Romero-Severson J."/>
            <person name="Severson D.W."/>
            <person name="Shumway M."/>
            <person name="Sisk P."/>
            <person name="Stolte C."/>
            <person name="Zeng Q."/>
            <person name="Eisenstadt E."/>
            <person name="Fraser-Liggett C."/>
            <person name="Strausberg R."/>
            <person name="Galagan J."/>
            <person name="Birren B."/>
            <person name="Collins F.H."/>
        </authorList>
    </citation>
    <scope>NUCLEOTIDE SEQUENCE [LARGE SCALE GENOMIC DNA]</scope>
    <source>
        <strain evidence="3">JHB</strain>
    </source>
</reference>
<accession>B0WQL7</accession>
<dbReference type="VEuPathDB" id="VectorBase:CQUJHB000922"/>
<evidence type="ECO:0000256" key="1">
    <source>
        <dbReference type="SAM" id="MobiDB-lite"/>
    </source>
</evidence>
<dbReference type="KEGG" id="cqu:CpipJ_CPIJ009407"/>
<dbReference type="InterPro" id="IPR036508">
    <property type="entry name" value="Chitin-bd_dom_sf"/>
</dbReference>
<dbReference type="VEuPathDB" id="VectorBase:CPIJ009407"/>
<dbReference type="InterPro" id="IPR003882">
    <property type="entry name" value="Pistil_extensin"/>
</dbReference>
<keyword evidence="5" id="KW-1185">Reference proteome</keyword>
<feature type="compositionally biased region" description="Polar residues" evidence="1">
    <location>
        <begin position="52"/>
        <end position="61"/>
    </location>
</feature>
<organism>
    <name type="scientific">Culex quinquefasciatus</name>
    <name type="common">Southern house mosquito</name>
    <name type="synonym">Culex pungens</name>
    <dbReference type="NCBI Taxonomy" id="7176"/>
    <lineage>
        <taxon>Eukaryota</taxon>
        <taxon>Metazoa</taxon>
        <taxon>Ecdysozoa</taxon>
        <taxon>Arthropoda</taxon>
        <taxon>Hexapoda</taxon>
        <taxon>Insecta</taxon>
        <taxon>Pterygota</taxon>
        <taxon>Neoptera</taxon>
        <taxon>Endopterygota</taxon>
        <taxon>Diptera</taxon>
        <taxon>Nematocera</taxon>
        <taxon>Culicoidea</taxon>
        <taxon>Culicidae</taxon>
        <taxon>Culicinae</taxon>
        <taxon>Culicini</taxon>
        <taxon>Culex</taxon>
        <taxon>Culex</taxon>
    </lineage>
</organism>
<feature type="region of interest" description="Disordered" evidence="1">
    <location>
        <begin position="1"/>
        <end position="98"/>
    </location>
</feature>
<dbReference type="InParanoid" id="B0WQL7"/>
<feature type="compositionally biased region" description="Low complexity" evidence="1">
    <location>
        <begin position="371"/>
        <end position="380"/>
    </location>
</feature>
<dbReference type="PANTHER" id="PTHR48125">
    <property type="entry name" value="LP07818P1"/>
    <property type="match status" value="1"/>
</dbReference>
<sequence>MDPVHNNIEDGDPPGRELAPQSTISPQEEAGAIRPVEVEPEVVPAVVLEDPCSTNDLSRSISGKRPTQRVKPNIASATNQHPAETEPPKQPRPKKSKELFSACGTQWIRREYPTATTRRKIDHLGLSARFRYVSMDVKLHDEGCIMAMDGNFVAQVRVDDPELLDGIGSFEDAKEVLLEQMRIVKVMRDDLREKRDGMRAKLIPVIGEALKESAFEWEHARNCVKLMKLRKDLMASLARGQFGPCYGVPGVTNIPDPADCTRFFICVNGQDFPNQCSEGLIFDVLTGQCNRAEDSVCIVDVPTIPTAGPGETTVAPGPPPGPEEPTPAPVDPTPGPGETEAPSEDPGATTVPIPTAPVETTTPGPIPTAPTEPGVTTAGPEIPPPGPGTTEAPAAPTPGPAPTTEAPAAPTPAPATTTPPVITTTLAPVTTPAPPAPTPTPTVAPPVTTTVAPPPPVTTTVAPPPPVTTTVAPPPPITTPPPPPPPPGPTPTCNAWDDFYAPHPDCTRFFRCVFGTLHVLNCPPNQFWNQARLYCDHQWNVVCPASG</sequence>
<name>B0WQL7_CULQU</name>
<feature type="compositionally biased region" description="Low complexity" evidence="1">
    <location>
        <begin position="41"/>
        <end position="51"/>
    </location>
</feature>
<dbReference type="Gene3D" id="2.170.140.10">
    <property type="entry name" value="Chitin binding domain"/>
    <property type="match status" value="2"/>
</dbReference>
<dbReference type="OrthoDB" id="6020543at2759"/>
<feature type="region of interest" description="Disordered" evidence="1">
    <location>
        <begin position="302"/>
        <end position="490"/>
    </location>
</feature>
<dbReference type="VEuPathDB" id="VectorBase:CQUJHB000436"/>
<dbReference type="Pfam" id="PF01607">
    <property type="entry name" value="CBM_14"/>
    <property type="match status" value="2"/>
</dbReference>
<dbReference type="EMBL" id="DS232041">
    <property type="protein sequence ID" value="EDS32892.1"/>
    <property type="molecule type" value="Genomic_DNA"/>
</dbReference>